<accession>A0A6N9YPT2</accession>
<organism evidence="2 3">
    <name type="scientific">Phytoactinopolyspora alkaliphila</name>
    <dbReference type="NCBI Taxonomy" id="1783498"/>
    <lineage>
        <taxon>Bacteria</taxon>
        <taxon>Bacillati</taxon>
        <taxon>Actinomycetota</taxon>
        <taxon>Actinomycetes</taxon>
        <taxon>Jiangellales</taxon>
        <taxon>Jiangellaceae</taxon>
        <taxon>Phytoactinopolyspora</taxon>
    </lineage>
</organism>
<protein>
    <submittedName>
        <fullName evidence="2">Uncharacterized protein</fullName>
    </submittedName>
</protein>
<feature type="region of interest" description="Disordered" evidence="1">
    <location>
        <begin position="44"/>
        <end position="88"/>
    </location>
</feature>
<evidence type="ECO:0000256" key="1">
    <source>
        <dbReference type="SAM" id="MobiDB-lite"/>
    </source>
</evidence>
<sequence>MTPSLMRARRLAITRAWTVTIVAALLVAGATVMTLIFHPGSADHDDVASRDVAQQSPQVHTGSPHTKADTEHRSAVGAVAPAPPDDDPAELGRWIAEVVYGIDSRNQRDSYVDALQAVTSSASGTDDTSPITIAELLPEPDVWERMAEHEQWSTFDAREPVGTETVDADVAQGAFGIATSIVLVTGRQTIHYLGDDGTPQTHTVLPALQMLIGCADEFAGCRLLHVVDQQPRS</sequence>
<evidence type="ECO:0000313" key="2">
    <source>
        <dbReference type="EMBL" id="NED96829.1"/>
    </source>
</evidence>
<evidence type="ECO:0000313" key="3">
    <source>
        <dbReference type="Proteomes" id="UP000469185"/>
    </source>
</evidence>
<dbReference type="RefSeq" id="WP_163819606.1">
    <property type="nucleotide sequence ID" value="NZ_JAAGOB010000008.1"/>
</dbReference>
<name>A0A6N9YPT2_9ACTN</name>
<proteinExistence type="predicted"/>
<reference evidence="2 3" key="1">
    <citation type="submission" date="2020-02" db="EMBL/GenBank/DDBJ databases">
        <authorList>
            <person name="Li X.-J."/>
            <person name="Feng X.-M."/>
        </authorList>
    </citation>
    <scope>NUCLEOTIDE SEQUENCE [LARGE SCALE GENOMIC DNA]</scope>
    <source>
        <strain evidence="2 3">CGMCC 4.7225</strain>
    </source>
</reference>
<dbReference type="AlphaFoldDB" id="A0A6N9YPT2"/>
<dbReference type="Proteomes" id="UP000469185">
    <property type="component" value="Unassembled WGS sequence"/>
</dbReference>
<comment type="caution">
    <text evidence="2">The sequence shown here is derived from an EMBL/GenBank/DDBJ whole genome shotgun (WGS) entry which is preliminary data.</text>
</comment>
<gene>
    <name evidence="2" type="ORF">G1H11_16090</name>
</gene>
<feature type="compositionally biased region" description="Polar residues" evidence="1">
    <location>
        <begin position="52"/>
        <end position="64"/>
    </location>
</feature>
<keyword evidence="3" id="KW-1185">Reference proteome</keyword>
<dbReference type="EMBL" id="JAAGOB010000008">
    <property type="protein sequence ID" value="NED96829.1"/>
    <property type="molecule type" value="Genomic_DNA"/>
</dbReference>